<evidence type="ECO:0000256" key="1">
    <source>
        <dbReference type="ARBA" id="ARBA00004687"/>
    </source>
</evidence>
<geneLocation type="mitochondrion" evidence="5"/>
<dbReference type="STRING" id="37360.A0A0G4IJ79"/>
<feature type="domain" description="Phosphatidylinositol N-acetylglucosaminyltransferase subunit H conserved" evidence="3">
    <location>
        <begin position="80"/>
        <end position="142"/>
    </location>
</feature>
<accession>A0A0G4IJ79</accession>
<sequence>MDVQFECKRLPSDIRLFTLRRRGWPVSIADYAVGVACAACLLGRVAVKGSIAVTDSAVLLAVGMAVWRVTAAMSSVCEESLLVVQELGVQITRKTYSGKSSHIFIDKDKISSIVINEGITAWRVIFYMAFIVEGQSDMVLAFSLLPRMAVLLPIYRGIRAAVYGGPET</sequence>
<comment type="similarity">
    <text evidence="2">Belongs to the PIGH family.</text>
</comment>
<protein>
    <recommendedName>
        <fullName evidence="3">Phosphatidylinositol N-acetylglucosaminyltransferase subunit H conserved domain-containing protein</fullName>
    </recommendedName>
</protein>
<dbReference type="EMBL" id="OVEO01000005">
    <property type="protein sequence ID" value="SPQ96414.1"/>
    <property type="molecule type" value="Genomic_DNA"/>
</dbReference>
<dbReference type="GO" id="GO:0000506">
    <property type="term" value="C:glycosylphosphatidylinositol-N-acetylglucosaminyltransferase (GPI-GnT) complex"/>
    <property type="evidence" value="ECO:0007669"/>
    <property type="project" value="InterPro"/>
</dbReference>
<reference evidence="5 7" key="2">
    <citation type="submission" date="2018-03" db="EMBL/GenBank/DDBJ databases">
        <authorList>
            <person name="Fogelqvist J."/>
        </authorList>
    </citation>
    <scope>NUCLEOTIDE SEQUENCE [LARGE SCALE GENOMIC DNA]</scope>
</reference>
<dbReference type="PANTHER" id="PTHR15231">
    <property type="entry name" value="PHOSPHATIDYLINOSITOL N-ACETYLGLUCOSAMINYLTRANSFERASE SUBUNIT H"/>
    <property type="match status" value="1"/>
</dbReference>
<dbReference type="PANTHER" id="PTHR15231:SF1">
    <property type="entry name" value="PHOSPHATIDYLINOSITOL N-ACETYLGLUCOSAMINYLTRANSFERASE SUBUNIT H"/>
    <property type="match status" value="1"/>
</dbReference>
<evidence type="ECO:0000256" key="2">
    <source>
        <dbReference type="ARBA" id="ARBA00009610"/>
    </source>
</evidence>
<name>A0A0G4IJ79_PLABS</name>
<dbReference type="InterPro" id="IPR044215">
    <property type="entry name" value="PIG-H"/>
</dbReference>
<dbReference type="InterPro" id="IPR019328">
    <property type="entry name" value="PIGH-H_dom"/>
</dbReference>
<proteinExistence type="inferred from homology"/>
<organism evidence="4 6">
    <name type="scientific">Plasmodiophora brassicae</name>
    <name type="common">Clubroot disease agent</name>
    <dbReference type="NCBI Taxonomy" id="37360"/>
    <lineage>
        <taxon>Eukaryota</taxon>
        <taxon>Sar</taxon>
        <taxon>Rhizaria</taxon>
        <taxon>Endomyxa</taxon>
        <taxon>Phytomyxea</taxon>
        <taxon>Plasmodiophorida</taxon>
        <taxon>Plasmodiophoridae</taxon>
        <taxon>Plasmodiophora</taxon>
    </lineage>
</organism>
<keyword evidence="5" id="KW-0496">Mitochondrion</keyword>
<dbReference type="OrthoDB" id="6256716at2759"/>
<evidence type="ECO:0000259" key="3">
    <source>
        <dbReference type="Pfam" id="PF10181"/>
    </source>
</evidence>
<evidence type="ECO:0000313" key="4">
    <source>
        <dbReference type="EMBL" id="CEO95137.1"/>
    </source>
</evidence>
<evidence type="ECO:0000313" key="6">
    <source>
        <dbReference type="Proteomes" id="UP000039324"/>
    </source>
</evidence>
<dbReference type="Pfam" id="PF10181">
    <property type="entry name" value="PIG-H"/>
    <property type="match status" value="1"/>
</dbReference>
<gene>
    <name evidence="4" type="ORF">PBRA_003903</name>
    <name evidence="5" type="ORF">PLBR_LOCUS3629</name>
</gene>
<keyword evidence="6" id="KW-1185">Reference proteome</keyword>
<dbReference type="Proteomes" id="UP000290189">
    <property type="component" value="Unassembled WGS sequence"/>
</dbReference>
<evidence type="ECO:0000313" key="5">
    <source>
        <dbReference type="EMBL" id="SPQ96414.1"/>
    </source>
</evidence>
<evidence type="ECO:0000313" key="7">
    <source>
        <dbReference type="Proteomes" id="UP000290189"/>
    </source>
</evidence>
<comment type="pathway">
    <text evidence="1">Glycolipid biosynthesis; glycosylphosphatidylinositol-anchor biosynthesis.</text>
</comment>
<dbReference type="EMBL" id="CDSF01000013">
    <property type="protein sequence ID" value="CEO95137.1"/>
    <property type="molecule type" value="Genomic_DNA"/>
</dbReference>
<reference evidence="4 6" key="1">
    <citation type="submission" date="2015-02" db="EMBL/GenBank/DDBJ databases">
        <authorList>
            <person name="Chooi Y.-H."/>
        </authorList>
    </citation>
    <scope>NUCLEOTIDE SEQUENCE [LARGE SCALE GENOMIC DNA]</scope>
    <source>
        <strain evidence="4">E3</strain>
    </source>
</reference>
<dbReference type="UniPathway" id="UPA00196"/>
<dbReference type="Proteomes" id="UP000039324">
    <property type="component" value="Unassembled WGS sequence"/>
</dbReference>
<dbReference type="GO" id="GO:0006506">
    <property type="term" value="P:GPI anchor biosynthetic process"/>
    <property type="evidence" value="ECO:0007669"/>
    <property type="project" value="UniProtKB-UniPathway"/>
</dbReference>
<dbReference type="AlphaFoldDB" id="A0A0G4IJ79"/>
<dbReference type="OMA" id="TIHHESL"/>